<comment type="similarity">
    <text evidence="1">Belongs to the LysR transcriptional regulatory family.</text>
</comment>
<dbReference type="GO" id="GO:0000976">
    <property type="term" value="F:transcription cis-regulatory region binding"/>
    <property type="evidence" value="ECO:0007669"/>
    <property type="project" value="TreeGrafter"/>
</dbReference>
<protein>
    <submittedName>
        <fullName evidence="6">HTH-type transcriptional regulator GltR</fullName>
    </submittedName>
</protein>
<dbReference type="SUPFAM" id="SSF46785">
    <property type="entry name" value="Winged helix' DNA-binding domain"/>
    <property type="match status" value="1"/>
</dbReference>
<name>A0A3P4B463_9BURK</name>
<keyword evidence="2" id="KW-0805">Transcription regulation</keyword>
<reference evidence="6 7" key="1">
    <citation type="submission" date="2018-10" db="EMBL/GenBank/DDBJ databases">
        <authorList>
            <person name="Criscuolo A."/>
        </authorList>
    </citation>
    <scope>NUCLEOTIDE SEQUENCE [LARGE SCALE GENOMIC DNA]</scope>
    <source>
        <strain evidence="6">DnA1</strain>
    </source>
</reference>
<dbReference type="InterPro" id="IPR000847">
    <property type="entry name" value="LysR_HTH_N"/>
</dbReference>
<evidence type="ECO:0000313" key="6">
    <source>
        <dbReference type="EMBL" id="VCU71084.1"/>
    </source>
</evidence>
<dbReference type="OrthoDB" id="9803735at2"/>
<keyword evidence="3" id="KW-0238">DNA-binding</keyword>
<evidence type="ECO:0000259" key="5">
    <source>
        <dbReference type="PROSITE" id="PS50931"/>
    </source>
</evidence>
<dbReference type="Pfam" id="PF00126">
    <property type="entry name" value="HTH_1"/>
    <property type="match status" value="1"/>
</dbReference>
<dbReference type="InterPro" id="IPR036390">
    <property type="entry name" value="WH_DNA-bd_sf"/>
</dbReference>
<dbReference type="Pfam" id="PF03466">
    <property type="entry name" value="LysR_substrate"/>
    <property type="match status" value="1"/>
</dbReference>
<gene>
    <name evidence="6" type="primary">gltR_1</name>
    <name evidence="6" type="ORF">PIGHUM_03164</name>
</gene>
<sequence>MNLRFLETFIWLARLRNFRMTAEKLHTTQAAVSNRISTLERDFGVRLFERGTRGVTLTQEGTRALAHAERILKLAQRMQNDVADRSTLSGIIRIGVVESVVHTWLPDFLRRLGELYPRVIIELTSDTALPLCEQLLNGSLDLSLQTVPVAGDEIVNSELGRYAMQWVASPALALPPGPLDLPSLAAFPIISFPRNSVGHRAMEELFAEVSVDIVRINCIASVAAMIRLAQSGFGVAALPPAVILRELEEGTLRLLPVEQAFPEFSLIASCRSGPEHLLLDAIVRLVREVFRDYAAGAPAGFVLPPAAGWS</sequence>
<evidence type="ECO:0000256" key="3">
    <source>
        <dbReference type="ARBA" id="ARBA00023125"/>
    </source>
</evidence>
<dbReference type="RefSeq" id="WP_124080547.1">
    <property type="nucleotide sequence ID" value="NZ_UWPJ01000024.1"/>
</dbReference>
<dbReference type="InterPro" id="IPR005119">
    <property type="entry name" value="LysR_subst-bd"/>
</dbReference>
<dbReference type="GO" id="GO:0003700">
    <property type="term" value="F:DNA-binding transcription factor activity"/>
    <property type="evidence" value="ECO:0007669"/>
    <property type="project" value="InterPro"/>
</dbReference>
<dbReference type="PANTHER" id="PTHR30126">
    <property type="entry name" value="HTH-TYPE TRANSCRIPTIONAL REGULATOR"/>
    <property type="match status" value="1"/>
</dbReference>
<dbReference type="Proteomes" id="UP000277294">
    <property type="component" value="Unassembled WGS sequence"/>
</dbReference>
<keyword evidence="4" id="KW-0804">Transcription</keyword>
<evidence type="ECO:0000256" key="2">
    <source>
        <dbReference type="ARBA" id="ARBA00023015"/>
    </source>
</evidence>
<accession>A0A3P4B463</accession>
<evidence type="ECO:0000313" key="7">
    <source>
        <dbReference type="Proteomes" id="UP000277294"/>
    </source>
</evidence>
<proteinExistence type="inferred from homology"/>
<organism evidence="6 7">
    <name type="scientific">Pigmentiphaga humi</name>
    <dbReference type="NCBI Taxonomy" id="2478468"/>
    <lineage>
        <taxon>Bacteria</taxon>
        <taxon>Pseudomonadati</taxon>
        <taxon>Pseudomonadota</taxon>
        <taxon>Betaproteobacteria</taxon>
        <taxon>Burkholderiales</taxon>
        <taxon>Alcaligenaceae</taxon>
        <taxon>Pigmentiphaga</taxon>
    </lineage>
</organism>
<dbReference type="SUPFAM" id="SSF53850">
    <property type="entry name" value="Periplasmic binding protein-like II"/>
    <property type="match status" value="1"/>
</dbReference>
<dbReference type="PANTHER" id="PTHR30126:SF77">
    <property type="entry name" value="TRANSCRIPTIONAL REGULATORY PROTEIN"/>
    <property type="match status" value="1"/>
</dbReference>
<evidence type="ECO:0000256" key="1">
    <source>
        <dbReference type="ARBA" id="ARBA00009437"/>
    </source>
</evidence>
<feature type="domain" description="HTH lysR-type" evidence="5">
    <location>
        <begin position="1"/>
        <end position="58"/>
    </location>
</feature>
<dbReference type="AlphaFoldDB" id="A0A3P4B463"/>
<dbReference type="InterPro" id="IPR036388">
    <property type="entry name" value="WH-like_DNA-bd_sf"/>
</dbReference>
<dbReference type="EMBL" id="UWPJ01000024">
    <property type="protein sequence ID" value="VCU71084.1"/>
    <property type="molecule type" value="Genomic_DNA"/>
</dbReference>
<dbReference type="Gene3D" id="1.10.10.10">
    <property type="entry name" value="Winged helix-like DNA-binding domain superfamily/Winged helix DNA-binding domain"/>
    <property type="match status" value="1"/>
</dbReference>
<dbReference type="PRINTS" id="PR00039">
    <property type="entry name" value="HTHLYSR"/>
</dbReference>
<dbReference type="Gene3D" id="3.40.190.10">
    <property type="entry name" value="Periplasmic binding protein-like II"/>
    <property type="match status" value="2"/>
</dbReference>
<keyword evidence="7" id="KW-1185">Reference proteome</keyword>
<evidence type="ECO:0000256" key="4">
    <source>
        <dbReference type="ARBA" id="ARBA00023163"/>
    </source>
</evidence>
<dbReference type="PROSITE" id="PS50931">
    <property type="entry name" value="HTH_LYSR"/>
    <property type="match status" value="1"/>
</dbReference>
<dbReference type="FunFam" id="1.10.10.10:FF:000001">
    <property type="entry name" value="LysR family transcriptional regulator"/>
    <property type="match status" value="1"/>
</dbReference>
<dbReference type="CDD" id="cd05466">
    <property type="entry name" value="PBP2_LTTR_substrate"/>
    <property type="match status" value="1"/>
</dbReference>